<protein>
    <recommendedName>
        <fullName evidence="3">Retrotransposon gag domain-containing protein</fullName>
    </recommendedName>
</protein>
<dbReference type="AlphaFoldDB" id="A0A6N2AKZ1"/>
<reference evidence="2" key="1">
    <citation type="submission" date="2019-05" db="EMBL/GenBank/DDBJ databases">
        <title>The de novo reference genome and transcriptome assemblies of the wild tomato species Solanum chilense.</title>
        <authorList>
            <person name="Stam R."/>
            <person name="Nosenko T."/>
            <person name="Hoerger A.C."/>
            <person name="Stephan W."/>
            <person name="Seidel M.A."/>
            <person name="Kuhn J.M.M."/>
            <person name="Haberer G."/>
            <person name="Tellier A."/>
        </authorList>
    </citation>
    <scope>NUCLEOTIDE SEQUENCE</scope>
    <source>
        <tissue evidence="2">Mature leaves</tissue>
    </source>
</reference>
<feature type="region of interest" description="Disordered" evidence="1">
    <location>
        <begin position="187"/>
        <end position="245"/>
    </location>
</feature>
<dbReference type="PANTHER" id="PTHR33067:SF9">
    <property type="entry name" value="RNA-DIRECTED DNA POLYMERASE"/>
    <property type="match status" value="1"/>
</dbReference>
<accession>A0A6N2AKZ1</accession>
<evidence type="ECO:0000256" key="1">
    <source>
        <dbReference type="SAM" id="MobiDB-lite"/>
    </source>
</evidence>
<feature type="non-terminal residue" evidence="2">
    <location>
        <position position="369"/>
    </location>
</feature>
<dbReference type="EMBL" id="RXGB01013442">
    <property type="protein sequence ID" value="TMW83147.1"/>
    <property type="molecule type" value="Genomic_DNA"/>
</dbReference>
<dbReference type="InterPro" id="IPR021109">
    <property type="entry name" value="Peptidase_aspartic_dom_sf"/>
</dbReference>
<organism evidence="2">
    <name type="scientific">Solanum chilense</name>
    <name type="common">Tomato</name>
    <name type="synonym">Lycopersicon chilense</name>
    <dbReference type="NCBI Taxonomy" id="4083"/>
    <lineage>
        <taxon>Eukaryota</taxon>
        <taxon>Viridiplantae</taxon>
        <taxon>Streptophyta</taxon>
        <taxon>Embryophyta</taxon>
        <taxon>Tracheophyta</taxon>
        <taxon>Spermatophyta</taxon>
        <taxon>Magnoliopsida</taxon>
        <taxon>eudicotyledons</taxon>
        <taxon>Gunneridae</taxon>
        <taxon>Pentapetalae</taxon>
        <taxon>asterids</taxon>
        <taxon>lamiids</taxon>
        <taxon>Solanales</taxon>
        <taxon>Solanaceae</taxon>
        <taxon>Solanoideae</taxon>
        <taxon>Solaneae</taxon>
        <taxon>Solanum</taxon>
        <taxon>Solanum subgen. Lycopersicon</taxon>
    </lineage>
</organism>
<dbReference type="PANTHER" id="PTHR33067">
    <property type="entry name" value="RNA-DIRECTED DNA POLYMERASE-RELATED"/>
    <property type="match status" value="1"/>
</dbReference>
<name>A0A6N2AKZ1_SOLCI</name>
<proteinExistence type="predicted"/>
<evidence type="ECO:0008006" key="3">
    <source>
        <dbReference type="Google" id="ProtNLM"/>
    </source>
</evidence>
<comment type="caution">
    <text evidence="2">The sequence shown here is derived from an EMBL/GenBank/DDBJ whole genome shotgun (WGS) entry which is preliminary data.</text>
</comment>
<evidence type="ECO:0000313" key="2">
    <source>
        <dbReference type="EMBL" id="TMW83147.1"/>
    </source>
</evidence>
<sequence length="369" mass="41885">LNHKDRVNNFVALPGKSVSSSWDRLTSFLRSVPNHCIDDESMIEYFYRGQDDNNKAVLDTIAGGSYGECPYAEIAEKLEKISQNNKAWSTRKSDTWRNTFPVHIARVEDMVHKMMRRFDASDEHIKELRGDLASIGQKVDTHAILIKQIELQMAQLFATVNTRQPGTLPRNTIQNPKNDVHYMTITTRGGKQTIDPPMPYDEENVRKDDDKVVKRSVDEEESNGKDSEVPKKVTPMPRPPPLFPQRLLKKTEDGKFQRFITMLKQLSINVPLAEALEQIPGYPKFMKDLVTKKRSVTFEDDDRLQHCSAIPTRSLVQIKEDSGAFTIPCTVGSLNFVKALCDLGASINFMPLSIYKKFGLGDPKPTAMR</sequence>
<dbReference type="Gene3D" id="2.40.70.10">
    <property type="entry name" value="Acid Proteases"/>
    <property type="match status" value="1"/>
</dbReference>
<feature type="compositionally biased region" description="Basic and acidic residues" evidence="1">
    <location>
        <begin position="203"/>
        <end position="231"/>
    </location>
</feature>
<gene>
    <name evidence="2" type="ORF">EJD97_002751</name>
</gene>
<feature type="non-terminal residue" evidence="2">
    <location>
        <position position="1"/>
    </location>
</feature>